<dbReference type="EMBL" id="MK327938">
    <property type="protein sequence ID" value="QBO63989.1"/>
    <property type="molecule type" value="Genomic_DNA"/>
</dbReference>
<evidence type="ECO:0000313" key="1">
    <source>
        <dbReference type="EMBL" id="QBO63989.1"/>
    </source>
</evidence>
<keyword evidence="2" id="KW-1185">Reference proteome</keyword>
<proteinExistence type="predicted"/>
<organismHost>
    <name type="scientific">Escherichia coli</name>
    <dbReference type="NCBI Taxonomy" id="562"/>
</organismHost>
<reference evidence="1 2" key="1">
    <citation type="submission" date="2018-12" db="EMBL/GenBank/DDBJ databases">
        <title>Still something new to discover - new insights into E. coli phage diversity and taxonomy.</title>
        <authorList>
            <person name="Korf I.H.E."/>
            <person name="Adriaennsens E."/>
            <person name="Dreiseikelmann B."/>
            <person name="Kropinski A."/>
            <person name="Nimtz M."/>
            <person name="Meier-Kolthoff J.P."/>
            <person name="Rohde M."/>
            <person name="van Raaij M."/>
            <person name="Wittmann J."/>
        </authorList>
    </citation>
    <scope>NUCLEOTIDE SEQUENCE [LARGE SCALE GENOMIC DNA]</scope>
</reference>
<accession>A0A482GKR8</accession>
<sequence>MMTCHETWTDLITELIERAGDTERIFNEDDPSMERHVDAYHAAASELTNLTMALEPVFGSEFIHVWEHMLEGPYNWALESYNAATFVAIFRAISERRF</sequence>
<name>A0A482GKR8_BPGOS</name>
<evidence type="ECO:0000313" key="2">
    <source>
        <dbReference type="Proteomes" id="UP000294673"/>
    </source>
</evidence>
<organism evidence="1 2">
    <name type="scientific">Escherichia phage vB_EcoM_Goslar</name>
    <dbReference type="NCBI Taxonomy" id="2502409"/>
    <lineage>
        <taxon>Viruses</taxon>
        <taxon>Duplodnaviria</taxon>
        <taxon>Heunggongvirae</taxon>
        <taxon>Uroviricota</taxon>
        <taxon>Caudoviricetes</taxon>
        <taxon>Chimalliviridae</taxon>
        <taxon>Goslarvirus</taxon>
        <taxon>Goslarvirus goslar</taxon>
    </lineage>
</organism>
<dbReference type="Proteomes" id="UP000294673">
    <property type="component" value="Segment"/>
</dbReference>
<protein>
    <submittedName>
        <fullName evidence="1">Uncharacterized protein</fullName>
    </submittedName>
</protein>
<gene>
    <name evidence="1" type="ORF">Goslar_00197</name>
</gene>